<dbReference type="EMBL" id="OU895877">
    <property type="protein sequence ID" value="CAH1712842.1"/>
    <property type="molecule type" value="Genomic_DNA"/>
</dbReference>
<organism evidence="2 3">
    <name type="scientific">Chironomus riparius</name>
    <dbReference type="NCBI Taxonomy" id="315576"/>
    <lineage>
        <taxon>Eukaryota</taxon>
        <taxon>Metazoa</taxon>
        <taxon>Ecdysozoa</taxon>
        <taxon>Arthropoda</taxon>
        <taxon>Hexapoda</taxon>
        <taxon>Insecta</taxon>
        <taxon>Pterygota</taxon>
        <taxon>Neoptera</taxon>
        <taxon>Endopterygota</taxon>
        <taxon>Diptera</taxon>
        <taxon>Nematocera</taxon>
        <taxon>Chironomoidea</taxon>
        <taxon>Chironomidae</taxon>
        <taxon>Chironominae</taxon>
        <taxon>Chironomus</taxon>
    </lineage>
</organism>
<dbReference type="Pfam" id="PF16061">
    <property type="entry name" value="DUF4803"/>
    <property type="match status" value="1"/>
</dbReference>
<evidence type="ECO:0000313" key="2">
    <source>
        <dbReference type="EMBL" id="CAH1712842.1"/>
    </source>
</evidence>
<feature type="chain" id="PRO_5040450922" evidence="1">
    <location>
        <begin position="22"/>
        <end position="663"/>
    </location>
</feature>
<dbReference type="PANTHER" id="PTHR47890:SF1">
    <property type="entry name" value="LD24308P"/>
    <property type="match status" value="1"/>
</dbReference>
<evidence type="ECO:0000313" key="3">
    <source>
        <dbReference type="Proteomes" id="UP001153620"/>
    </source>
</evidence>
<evidence type="ECO:0000256" key="1">
    <source>
        <dbReference type="SAM" id="SignalP"/>
    </source>
</evidence>
<dbReference type="InterPro" id="IPR032062">
    <property type="entry name" value="DUF4803"/>
</dbReference>
<protein>
    <submittedName>
        <fullName evidence="2">Uncharacterized protein</fullName>
    </submittedName>
</protein>
<proteinExistence type="predicted"/>
<name>A0A9P0ISQ2_9DIPT</name>
<dbReference type="PANTHER" id="PTHR47890">
    <property type="entry name" value="LD24308P"/>
    <property type="match status" value="1"/>
</dbReference>
<feature type="signal peptide" evidence="1">
    <location>
        <begin position="1"/>
        <end position="21"/>
    </location>
</feature>
<sequence length="663" mass="76734">MSRWFKLFTICLIWQFVRVNALVEDVIDVLYLSREVIKTISSTWELADQVGVTNEIDLPFMKRKEKKILSRMAELSQEFRNTEMMIDESSQATMQGLEYYIRRNTKLELVIHEMIDLMSRIETRHDQYEEYLDHYDKIEQETLENFARGIIDDSSFSVKGIIPRIQNLINGPAGNEFRQLGNKGLLELIANDMEEASITLCTAQRSPQQVLYQLYNAITMTELKGYAMMQFSYMLLKTYGRGNYTQESLLMRKNFERRATKAQELMQKVLERADRSLWRCDPNTHKEGSSYLQITRLLQGYIENEVDLNRDGGCWETCSHYQLTESHGCFKDLYCAKQPKCSGKLLFCTFVDSDMWVCPAAPNSDRRYEYIEYENGRTLGEKKYCTRGTTKVDSWWRYLFWHCSYCFCICDEQGKKSDRFFNLRPALSNISDNMIVTGLKFTKQNRIIHLQIQEGQLMERGRVNATSTRWVPVDDYTLLDKGVRDGRDFHTLAWDRREVDLDDLTAPSGHVVTGVKFRIVGRHLNLEMRVSEINFSNGRIIEPEKSFWISNDNTEQSTQNGNRRTEITLKSPDVPVRSKAKSLPISQPNTYIKFTNTDMGKDAAQTTVPYLDAQDVVNSPPVPLEGVGVFLKGLDGYGGFISPRIKTFDYGPYVQAAQTPKDS</sequence>
<accession>A0A9P0ISQ2</accession>
<reference evidence="2" key="1">
    <citation type="submission" date="2022-01" db="EMBL/GenBank/DDBJ databases">
        <authorList>
            <person name="King R."/>
        </authorList>
    </citation>
    <scope>NUCLEOTIDE SEQUENCE</scope>
</reference>
<dbReference type="Proteomes" id="UP001153620">
    <property type="component" value="Chromosome 1"/>
</dbReference>
<reference evidence="2" key="2">
    <citation type="submission" date="2022-10" db="EMBL/GenBank/DDBJ databases">
        <authorList>
            <consortium name="ENA_rothamsted_submissions"/>
            <consortium name="culmorum"/>
            <person name="King R."/>
        </authorList>
    </citation>
    <scope>NUCLEOTIDE SEQUENCE</scope>
</reference>
<keyword evidence="3" id="KW-1185">Reference proteome</keyword>
<keyword evidence="1" id="KW-0732">Signal</keyword>
<dbReference type="AlphaFoldDB" id="A0A9P0ISQ2"/>
<gene>
    <name evidence="2" type="ORF">CHIRRI_LOCUS2714</name>
</gene>